<feature type="non-terminal residue" evidence="2">
    <location>
        <position position="206"/>
    </location>
</feature>
<dbReference type="InterPro" id="IPR030383">
    <property type="entry name" value="G_VLIG_dom"/>
</dbReference>
<evidence type="ECO:0000313" key="2">
    <source>
        <dbReference type="EMBL" id="CAG8766442.1"/>
    </source>
</evidence>
<dbReference type="Proteomes" id="UP000789508">
    <property type="component" value="Unassembled WGS sequence"/>
</dbReference>
<dbReference type="AlphaFoldDB" id="A0A9N9NSD9"/>
<accession>A0A9N9NSD9</accession>
<keyword evidence="3" id="KW-1185">Reference proteome</keyword>
<name>A0A9N9NSD9_9GLOM</name>
<evidence type="ECO:0000259" key="1">
    <source>
        <dbReference type="PROSITE" id="PS51717"/>
    </source>
</evidence>
<evidence type="ECO:0000313" key="3">
    <source>
        <dbReference type="Proteomes" id="UP000789508"/>
    </source>
</evidence>
<proteinExistence type="predicted"/>
<gene>
    <name evidence="2" type="ORF">ALEPTO_LOCUS13903</name>
</gene>
<dbReference type="EMBL" id="CAJVPS010049559">
    <property type="protein sequence ID" value="CAG8766442.1"/>
    <property type="molecule type" value="Genomic_DNA"/>
</dbReference>
<dbReference type="GO" id="GO:0005525">
    <property type="term" value="F:GTP binding"/>
    <property type="evidence" value="ECO:0007669"/>
    <property type="project" value="InterPro"/>
</dbReference>
<feature type="domain" description="VLIG-type G" evidence="1">
    <location>
        <begin position="1"/>
        <end position="55"/>
    </location>
</feature>
<organism evidence="2 3">
    <name type="scientific">Ambispora leptoticha</name>
    <dbReference type="NCBI Taxonomy" id="144679"/>
    <lineage>
        <taxon>Eukaryota</taxon>
        <taxon>Fungi</taxon>
        <taxon>Fungi incertae sedis</taxon>
        <taxon>Mucoromycota</taxon>
        <taxon>Glomeromycotina</taxon>
        <taxon>Glomeromycetes</taxon>
        <taxon>Archaeosporales</taxon>
        <taxon>Ambisporaceae</taxon>
        <taxon>Ambispora</taxon>
    </lineage>
</organism>
<reference evidence="2" key="1">
    <citation type="submission" date="2021-06" db="EMBL/GenBank/DDBJ databases">
        <authorList>
            <person name="Kallberg Y."/>
            <person name="Tangrot J."/>
            <person name="Rosling A."/>
        </authorList>
    </citation>
    <scope>NUCLEOTIDE SEQUENCE</scope>
    <source>
        <strain evidence="2">FL130A</strain>
    </source>
</reference>
<protein>
    <submittedName>
        <fullName evidence="2">8985_t:CDS:1</fullName>
    </submittedName>
</protein>
<dbReference type="OrthoDB" id="2303236at2759"/>
<comment type="caution">
    <text evidence="2">The sequence shown here is derived from an EMBL/GenBank/DDBJ whole genome shotgun (WGS) entry which is preliminary data.</text>
</comment>
<dbReference type="PROSITE" id="PS51717">
    <property type="entry name" value="G_VLIG"/>
    <property type="match status" value="1"/>
</dbReference>
<feature type="non-terminal residue" evidence="2">
    <location>
        <position position="1"/>
    </location>
</feature>
<sequence length="206" mass="24638">ELLKQFHPFKNGASTYAPPSEQYHEDVNKLYEDILKACKDLSSKIEFKQWHELVKSYWESVSHEQFAVQFKNVKEMYEFIERREKITKVKEKIDLAFRAHAEWSSKDIRLKIENFNDNLRNDYVKSISENLDIPMRCSIHDCQECENARSEWDSLKNYVEDKDSKNDTLRTINHYIKHAREYTKTTLVQMLDAHQIGEDCTTEFMN</sequence>